<keyword evidence="3" id="KW-1185">Reference proteome</keyword>
<name>A0A515EKG4_9BURK</name>
<dbReference type="PROSITE" id="PS51257">
    <property type="entry name" value="PROKAR_LIPOPROTEIN"/>
    <property type="match status" value="1"/>
</dbReference>
<evidence type="ECO:0000313" key="3">
    <source>
        <dbReference type="Proteomes" id="UP000317365"/>
    </source>
</evidence>
<evidence type="ECO:0000256" key="1">
    <source>
        <dbReference type="SAM" id="SignalP"/>
    </source>
</evidence>
<keyword evidence="1" id="KW-0732">Signal</keyword>
<reference evidence="3" key="2">
    <citation type="journal article" date="2020" name="Int. J. Syst. Evol. Microbiol.">
        <title>Genomic insights into a novel species Rhodoferax aquaticus sp. nov., isolated from freshwater.</title>
        <authorList>
            <person name="Li T."/>
            <person name="Zhuo Y."/>
            <person name="Jin C.Z."/>
            <person name="Wu X."/>
            <person name="Ko S.R."/>
            <person name="Jin F.J."/>
            <person name="Ahn C.Y."/>
            <person name="Oh H.M."/>
            <person name="Lee H.G."/>
            <person name="Jin L."/>
        </authorList>
    </citation>
    <scope>NUCLEOTIDE SEQUENCE [LARGE SCALE GENOMIC DNA]</scope>
    <source>
        <strain evidence="3">Gr-4</strain>
    </source>
</reference>
<dbReference type="EMBL" id="CP036282">
    <property type="protein sequence ID" value="QDL53165.1"/>
    <property type="molecule type" value="Genomic_DNA"/>
</dbReference>
<dbReference type="RefSeq" id="WP_142808773.1">
    <property type="nucleotide sequence ID" value="NZ_CP036282.1"/>
</dbReference>
<reference evidence="3" key="1">
    <citation type="submission" date="2019-02" db="EMBL/GenBank/DDBJ databases">
        <title>Complete genome sequence of Rhodoferax sp. Gr-4.</title>
        <authorList>
            <person name="Jin L."/>
        </authorList>
    </citation>
    <scope>NUCLEOTIDE SEQUENCE [LARGE SCALE GENOMIC DNA]</scope>
    <source>
        <strain evidence="3">Gr-4</strain>
    </source>
</reference>
<organism evidence="2 3">
    <name type="scientific">Rhodoferax aquaticus</name>
    <dbReference type="NCBI Taxonomy" id="2527691"/>
    <lineage>
        <taxon>Bacteria</taxon>
        <taxon>Pseudomonadati</taxon>
        <taxon>Pseudomonadota</taxon>
        <taxon>Betaproteobacteria</taxon>
        <taxon>Burkholderiales</taxon>
        <taxon>Comamonadaceae</taxon>
        <taxon>Rhodoferax</taxon>
    </lineage>
</organism>
<dbReference type="PANTHER" id="PTHR36175:SF1">
    <property type="entry name" value="CYANOPHYCINASE"/>
    <property type="match status" value="1"/>
</dbReference>
<dbReference type="Gene3D" id="3.40.50.880">
    <property type="match status" value="1"/>
</dbReference>
<dbReference type="AlphaFoldDB" id="A0A515EKG4"/>
<dbReference type="Proteomes" id="UP000317365">
    <property type="component" value="Chromosome"/>
</dbReference>
<dbReference type="SUPFAM" id="SSF52317">
    <property type="entry name" value="Class I glutamine amidotransferase-like"/>
    <property type="match status" value="1"/>
</dbReference>
<feature type="signal peptide" evidence="1">
    <location>
        <begin position="1"/>
        <end position="18"/>
    </location>
</feature>
<proteinExistence type="predicted"/>
<sequence>MQKTFLFAAVALAVTACGGGGGGNTTTTSTSALTGQFIDAAVGNVDYETSSGLRGTTDANGNFRYNPGDTVTFRIGGLTLGSGPASGTVTPLDMVAGATSVNDPEVIKLLQVLQTLDDDNDPSNGITISAAVRTAIGTTGRKLQDISDLNTAVVSLVQTALSPPGRALKSADAAKAHFADTLGKLEVNNKLAAMGTITNFVVGGGGKNCSSFNGDTQSSNCSADWTTILAQDPVFAGLTKANISFDSNYATPTFTYSITQANRDKLNALPASLFDAGRKSTVVAAIDTRLAGGGAKNQLSFSDFDGSKPLYADGTALWVSELSGADFDALLIAMCGTATPSNGTDCTLANSNIAAVQTATFESSTNRDKAVLIAQALQTSFGTGTIKYRYNSDGSTASPNFRAEFRARKLAADGSAVAAGLTASLNSAEKAVLRSAFVDPNPQTNRKIEARTVKFLSNPASLDIYTQFVQAAKAMAGGSKPKIGVVTASADNAFLDADINVWALKSAGAEVVYLPFNGGLRRAMDASQCAQVAFHYDAFANTNAVADAFHMDQVYPDLAAAQSSACNNPAGLTATLEGLHGLYFSGGDQARHLESLFTKSGSTFTASAELTTLRNRFDQGRLVVAGTSAGNHIQGGGTWKGLDVPMIGGGDSYAALSGGFSQGSGAAIESAAAASRYAKGGHGFFPYGVLDSHFSQRTREGRLVRATKEGGMDYGFGVDENTALVVGKRPANGGTTMSVLGAGGVFVVDVRNATATGTATGNYTISGVKAHYLVQGDTLTITSSGELNVNLSSHGGRPLLPLVQSAAAVTQTKIMDYGSSNMLKMARSMGLTGASTATGTNATSSDGRTTQSQAFTLTLTRGAGTAFRGVGDSISYTNVNLAIAPN</sequence>
<accession>A0A515EKG4</accession>
<dbReference type="PANTHER" id="PTHR36175">
    <property type="entry name" value="CYANOPHYCINASE"/>
    <property type="match status" value="1"/>
</dbReference>
<dbReference type="KEGG" id="rhg:EXZ61_02695"/>
<feature type="chain" id="PRO_5022072210" description="Cyanophycinase" evidence="1">
    <location>
        <begin position="19"/>
        <end position="886"/>
    </location>
</feature>
<dbReference type="InterPro" id="IPR029062">
    <property type="entry name" value="Class_I_gatase-like"/>
</dbReference>
<protein>
    <recommendedName>
        <fullName evidence="4">Cyanophycinase</fullName>
    </recommendedName>
</protein>
<evidence type="ECO:0008006" key="4">
    <source>
        <dbReference type="Google" id="ProtNLM"/>
    </source>
</evidence>
<evidence type="ECO:0000313" key="2">
    <source>
        <dbReference type="EMBL" id="QDL53165.1"/>
    </source>
</evidence>
<gene>
    <name evidence="2" type="ORF">EXZ61_02695</name>
</gene>